<comment type="subcellular location">
    <subcellularLocation>
        <location evidence="1">Secreted</location>
    </subcellularLocation>
</comment>
<dbReference type="InterPro" id="IPR036819">
    <property type="entry name" value="Subtilisin_inhibitor-like_sf"/>
</dbReference>
<gene>
    <name evidence="11" type="ORF">F8568_041610</name>
</gene>
<feature type="domain" description="Subtilisin inhibitor" evidence="10">
    <location>
        <begin position="28"/>
        <end position="113"/>
    </location>
</feature>
<dbReference type="InterPro" id="IPR023549">
    <property type="entry name" value="Subtilisin_inhibitor"/>
</dbReference>
<evidence type="ECO:0000256" key="7">
    <source>
        <dbReference type="ARBA" id="ARBA00023157"/>
    </source>
</evidence>
<name>A0A6I4MRY0_9ACTN</name>
<dbReference type="Proteomes" id="UP000462055">
    <property type="component" value="Unassembled WGS sequence"/>
</dbReference>
<comment type="caution">
    <text evidence="11">The sequence shown here is derived from an EMBL/GenBank/DDBJ whole genome shotgun (WGS) entry which is preliminary data.</text>
</comment>
<protein>
    <recommendedName>
        <fullName evidence="10">Subtilisin inhibitor domain-containing protein</fullName>
    </recommendedName>
</protein>
<evidence type="ECO:0000256" key="9">
    <source>
        <dbReference type="SAM" id="SignalP"/>
    </source>
</evidence>
<keyword evidence="4" id="KW-0964">Secreted</keyword>
<comment type="subunit">
    <text evidence="3">Homodimer.</text>
</comment>
<evidence type="ECO:0000256" key="4">
    <source>
        <dbReference type="ARBA" id="ARBA00022525"/>
    </source>
</evidence>
<feature type="chain" id="PRO_5026105793" description="Subtilisin inhibitor domain-containing protein" evidence="9">
    <location>
        <begin position="24"/>
        <end position="127"/>
    </location>
</feature>
<evidence type="ECO:0000256" key="1">
    <source>
        <dbReference type="ARBA" id="ARBA00004613"/>
    </source>
</evidence>
<keyword evidence="6 8" id="KW-0722">Serine protease inhibitor</keyword>
<reference evidence="11" key="1">
    <citation type="submission" date="2019-12" db="EMBL/GenBank/DDBJ databases">
        <title>Actinomadura physcomitrii sp. nov., a novel actinomycete isolated from moss [Physcomitrium sphaericum (Ludw) Fuernr].</title>
        <authorList>
            <person name="Zhuang X."/>
        </authorList>
    </citation>
    <scope>NUCLEOTIDE SEQUENCE [LARGE SCALE GENOMIC DNA]</scope>
    <source>
        <strain evidence="11">LD22</strain>
    </source>
</reference>
<evidence type="ECO:0000256" key="8">
    <source>
        <dbReference type="RuleBase" id="RU003471"/>
    </source>
</evidence>
<proteinExistence type="inferred from homology"/>
<dbReference type="AlphaFoldDB" id="A0A6I4MRY0"/>
<keyword evidence="7" id="KW-1015">Disulfide bond</keyword>
<evidence type="ECO:0000256" key="5">
    <source>
        <dbReference type="ARBA" id="ARBA00022690"/>
    </source>
</evidence>
<dbReference type="PRINTS" id="PR00294">
    <property type="entry name" value="SSBTLNINHBTR"/>
</dbReference>
<accession>A0A6I4MRY0</accession>
<comment type="similarity">
    <text evidence="2 8">Belongs to the protease inhibitor I16 (SSI) family.</text>
</comment>
<dbReference type="InterPro" id="IPR000691">
    <property type="entry name" value="Prot_inh_I16_SSI"/>
</dbReference>
<evidence type="ECO:0000256" key="3">
    <source>
        <dbReference type="ARBA" id="ARBA00011738"/>
    </source>
</evidence>
<evidence type="ECO:0000313" key="12">
    <source>
        <dbReference type="Proteomes" id="UP000462055"/>
    </source>
</evidence>
<keyword evidence="5 8" id="KW-0646">Protease inhibitor</keyword>
<evidence type="ECO:0000256" key="6">
    <source>
        <dbReference type="ARBA" id="ARBA00022900"/>
    </source>
</evidence>
<evidence type="ECO:0000259" key="10">
    <source>
        <dbReference type="Pfam" id="PF00720"/>
    </source>
</evidence>
<organism evidence="11 12">
    <name type="scientific">Actinomadura physcomitrii</name>
    <dbReference type="NCBI Taxonomy" id="2650748"/>
    <lineage>
        <taxon>Bacteria</taxon>
        <taxon>Bacillati</taxon>
        <taxon>Actinomycetota</taxon>
        <taxon>Actinomycetes</taxon>
        <taxon>Streptosporangiales</taxon>
        <taxon>Thermomonosporaceae</taxon>
        <taxon>Actinomadura</taxon>
    </lineage>
</organism>
<dbReference type="RefSeq" id="WP_151599514.1">
    <property type="nucleotide sequence ID" value="NZ_WBMS02000056.1"/>
</dbReference>
<dbReference type="GO" id="GO:0005576">
    <property type="term" value="C:extracellular region"/>
    <property type="evidence" value="ECO:0007669"/>
    <property type="project" value="UniProtKB-SubCell"/>
</dbReference>
<evidence type="ECO:0000313" key="11">
    <source>
        <dbReference type="EMBL" id="MWA06734.1"/>
    </source>
</evidence>
<feature type="signal peptide" evidence="9">
    <location>
        <begin position="1"/>
        <end position="23"/>
    </location>
</feature>
<keyword evidence="12" id="KW-1185">Reference proteome</keyword>
<keyword evidence="9" id="KW-0732">Signal</keyword>
<dbReference type="EMBL" id="WBMS02000056">
    <property type="protein sequence ID" value="MWA06734.1"/>
    <property type="molecule type" value="Genomic_DNA"/>
</dbReference>
<evidence type="ECO:0000256" key="2">
    <source>
        <dbReference type="ARBA" id="ARBA00010472"/>
    </source>
</evidence>
<dbReference type="SUPFAM" id="SSF55399">
    <property type="entry name" value="Subtilisin inhibitor"/>
    <property type="match status" value="1"/>
</dbReference>
<dbReference type="GO" id="GO:0004867">
    <property type="term" value="F:serine-type endopeptidase inhibitor activity"/>
    <property type="evidence" value="ECO:0007669"/>
    <property type="project" value="UniProtKB-KW"/>
</dbReference>
<sequence>MSNITAVLAGAVIALFPAVPAHHHGGGTTALQLTVTHPGRTTSGTHTVTLTCDPPGGRHPDAARACSELDGSGGTFAHPPDGRMCTQIHAPVVAKAKGRWHGDPVSFHGRYANDCVMRSRTGTVFAF</sequence>
<dbReference type="Pfam" id="PF00720">
    <property type="entry name" value="SSI"/>
    <property type="match status" value="1"/>
</dbReference>
<dbReference type="Gene3D" id="3.30.350.10">
    <property type="entry name" value="Subtilisin inhibitor-like"/>
    <property type="match status" value="1"/>
</dbReference>